<sequence length="1146" mass="135750">MSQQEIECSTDCKAIGLNPEKNEKTQNRITIDQIPNKGLSNCYCQLSKDQKSKKCQSMGKCKYNLANEENQLLDITLYKFFNEISNSHSSIEAIAYKKIIHCIRDFNSMKEQNAELKLKLKLINKSLESDEQFQDQEPIEESYPKLAAELKDSPQDFKNNYFIRFAISLQEQIDQILDGEETFFFFFFKQGLDCSIQKSIQFLQRANQREIEYWEETSGCTSVSKLKSDSYKISLISIQKKILDFEPLKKENLQLINFYLDECQDQAYKQINTSNINYNIPIEHSLESLKVALKFFVKEKLKDFKPHIIIFFFEISNTLVKDPQVFYKLVKSFHKITSGRLIIVPQIDPQFQFNKSEIIQLYINCTNNCFLGCLRNQNMQKLDQNSIIKYYEQLYTFFVEGNSQQKKQYYRNQLISLQFQRQKIIDKQSRQNLQKEFPLIDKEGNLVLLDLGQEFDFTNTQYFVEYDNNKSAEHDDNNSAEYDGYIIFVQSKRIQLVFFSEQSQSKNSKLSILKIYQFTLPQNLNGVYFYDSEQKVLIYFFGYTETAEFSSEIQFLEISNQMAEWQIVKYQSQKKRVDDGSYYNPQQIINLIKCRSQFSVTKNRIDGYSCKDKNSYVCIGGTYYSDKYNYGCIIQEVVIEFNQKVYSTNIVDKSKIDKFYKECPNPLLIRLNDAFVLYFEKNGSFNVNNSNPSIVKLCFWKSRQHLIQNQKINFKDSKSLHWFLQLHQSLSSNHKNIRMCQGELQVENLSQFRILIEEQSNLKQLLPMENKIILRKFFILTVTFFSQRNEIHIECKQFQVNSHFFLKSIQDLQREEKQELYQNSIENLKNTFIFHYKEYDHQYLLCYIDETKNVVFKRFVFYDLKTQDNDDFRDYQELIYQDWAFSKIYLIRKQITLNDCQLRIYECHHIHFSDIKDTSDDILHQVPIHQIYLISDFKSTYQLIGFHVEIKNDESFEGIVLTNKNYYQIVNQKKTITHTQTKLNKPLNVNTQQKFLFLRFKSSYYLFYKRLQFQQASVKNVSQNIIEIKYLFLDSTFSVLSGNTLLCSLNDPLPIFGPLDGLINTIKSQENLMEIQVLINSNTMIFKSSIICRVNQETNKLDQLNVNSQTPSKNEGFNMFPSIQSNRKKGDYIVKQSKDHSKICCE</sequence>
<dbReference type="OrthoDB" id="299978at2759"/>
<name>A0A8S1S5H7_PAROT</name>
<dbReference type="Proteomes" id="UP000683925">
    <property type="component" value="Unassembled WGS sequence"/>
</dbReference>
<keyword evidence="2" id="KW-1185">Reference proteome</keyword>
<comment type="caution">
    <text evidence="1">The sequence shown here is derived from an EMBL/GenBank/DDBJ whole genome shotgun (WGS) entry which is preliminary data.</text>
</comment>
<protein>
    <submittedName>
        <fullName evidence="1">Uncharacterized protein</fullName>
    </submittedName>
</protein>
<gene>
    <name evidence="1" type="ORF">POCTA_138.1.T0060061</name>
</gene>
<evidence type="ECO:0000313" key="2">
    <source>
        <dbReference type="Proteomes" id="UP000683925"/>
    </source>
</evidence>
<organism evidence="1 2">
    <name type="scientific">Paramecium octaurelia</name>
    <dbReference type="NCBI Taxonomy" id="43137"/>
    <lineage>
        <taxon>Eukaryota</taxon>
        <taxon>Sar</taxon>
        <taxon>Alveolata</taxon>
        <taxon>Ciliophora</taxon>
        <taxon>Intramacronucleata</taxon>
        <taxon>Oligohymenophorea</taxon>
        <taxon>Peniculida</taxon>
        <taxon>Parameciidae</taxon>
        <taxon>Paramecium</taxon>
    </lineage>
</organism>
<dbReference type="AlphaFoldDB" id="A0A8S1S5H7"/>
<reference evidence="1" key="1">
    <citation type="submission" date="2021-01" db="EMBL/GenBank/DDBJ databases">
        <authorList>
            <consortium name="Genoscope - CEA"/>
            <person name="William W."/>
        </authorList>
    </citation>
    <scope>NUCLEOTIDE SEQUENCE</scope>
</reference>
<dbReference type="OMA" id="RIYECHH"/>
<dbReference type="EMBL" id="CAJJDP010000005">
    <property type="protein sequence ID" value="CAD8134852.1"/>
    <property type="molecule type" value="Genomic_DNA"/>
</dbReference>
<accession>A0A8S1S5H7</accession>
<proteinExistence type="predicted"/>
<evidence type="ECO:0000313" key="1">
    <source>
        <dbReference type="EMBL" id="CAD8134852.1"/>
    </source>
</evidence>